<evidence type="ECO:0000256" key="2">
    <source>
        <dbReference type="ARBA" id="ARBA00022679"/>
    </source>
</evidence>
<evidence type="ECO:0000259" key="4">
    <source>
        <dbReference type="Pfam" id="PF00891"/>
    </source>
</evidence>
<dbReference type="InterPro" id="IPR036390">
    <property type="entry name" value="WH_DNA-bd_sf"/>
</dbReference>
<name>A0ABQ1IE91_9PROT</name>
<feature type="domain" description="O-methyltransferase C-terminal" evidence="4">
    <location>
        <begin position="109"/>
        <end position="312"/>
    </location>
</feature>
<dbReference type="Proteomes" id="UP000603352">
    <property type="component" value="Unassembled WGS sequence"/>
</dbReference>
<comment type="caution">
    <text evidence="6">The sequence shown here is derived from an EMBL/GenBank/DDBJ whole genome shotgun (WGS) entry which is preliminary data.</text>
</comment>
<dbReference type="EMBL" id="BMDZ01000015">
    <property type="protein sequence ID" value="GGB36336.1"/>
    <property type="molecule type" value="Genomic_DNA"/>
</dbReference>
<dbReference type="InterPro" id="IPR029063">
    <property type="entry name" value="SAM-dependent_MTases_sf"/>
</dbReference>
<gene>
    <name evidence="6" type="primary">hioM</name>
    <name evidence="6" type="ORF">GCM10011505_17250</name>
</gene>
<accession>A0ABQ1IE91</accession>
<dbReference type="PROSITE" id="PS51683">
    <property type="entry name" value="SAM_OMT_II"/>
    <property type="match status" value="1"/>
</dbReference>
<sequence length="333" mass="35765">MDIPFMTLSRLAFGYWEGQPLYAMAELGVFDALADGPSRATALADRLNTSVDGMTRLLDAGVALRLLTRDPETDGRYRNSDLAAALLTSASPDTLIHWVRVMGRWSRPWSQLADAVRTGRTVEDQGLRLGDDPAYMRDFILGMHEYARRGAAELPRAIPLGGLRRAADIGGGAGTYAMALAQAAPSLHIAVLDLKPVLEITRAMVAEHGLSDRISTGVIDYAHDRFGADLDLVLMSNVLHQESDTVCLSMLGRARDALTPGGRVVVQGHFVQPDRTGPLFATLHNLSALALWSGGHSRTLQEMADLAARAGFTDISHGPVGKSGLSMVTGLRA</sequence>
<dbReference type="InterPro" id="IPR036388">
    <property type="entry name" value="WH-like_DNA-bd_sf"/>
</dbReference>
<proteinExistence type="predicted"/>
<feature type="domain" description="O-methyltransferase dimerisation" evidence="5">
    <location>
        <begin position="10"/>
        <end position="89"/>
    </location>
</feature>
<dbReference type="PIRSF" id="PIRSF005739">
    <property type="entry name" value="O-mtase"/>
    <property type="match status" value="1"/>
</dbReference>
<dbReference type="InterPro" id="IPR012967">
    <property type="entry name" value="COMT_dimerisation"/>
</dbReference>
<dbReference type="InterPro" id="IPR001077">
    <property type="entry name" value="COMT_C"/>
</dbReference>
<dbReference type="SUPFAM" id="SSF46785">
    <property type="entry name" value="Winged helix' DNA-binding domain"/>
    <property type="match status" value="1"/>
</dbReference>
<evidence type="ECO:0000313" key="6">
    <source>
        <dbReference type="EMBL" id="GGB36336.1"/>
    </source>
</evidence>
<dbReference type="RefSeq" id="WP_188576811.1">
    <property type="nucleotide sequence ID" value="NZ_BMDZ01000015.1"/>
</dbReference>
<evidence type="ECO:0000256" key="3">
    <source>
        <dbReference type="ARBA" id="ARBA00022691"/>
    </source>
</evidence>
<keyword evidence="1" id="KW-0489">Methyltransferase</keyword>
<dbReference type="PANTHER" id="PTHR43712:SF2">
    <property type="entry name" value="O-METHYLTRANSFERASE CICE"/>
    <property type="match status" value="1"/>
</dbReference>
<dbReference type="PANTHER" id="PTHR43712">
    <property type="entry name" value="PUTATIVE (AFU_ORTHOLOGUE AFUA_4G14580)-RELATED"/>
    <property type="match status" value="1"/>
</dbReference>
<keyword evidence="2" id="KW-0808">Transferase</keyword>
<dbReference type="SUPFAM" id="SSF53335">
    <property type="entry name" value="S-adenosyl-L-methionine-dependent methyltransferases"/>
    <property type="match status" value="1"/>
</dbReference>
<dbReference type="Gene3D" id="1.10.10.10">
    <property type="entry name" value="Winged helix-like DNA-binding domain superfamily/Winged helix DNA-binding domain"/>
    <property type="match status" value="1"/>
</dbReference>
<evidence type="ECO:0000259" key="5">
    <source>
        <dbReference type="Pfam" id="PF08100"/>
    </source>
</evidence>
<dbReference type="Pfam" id="PF08100">
    <property type="entry name" value="Dimerisation"/>
    <property type="match status" value="1"/>
</dbReference>
<reference evidence="7" key="1">
    <citation type="journal article" date="2019" name="Int. J. Syst. Evol. Microbiol.">
        <title>The Global Catalogue of Microorganisms (GCM) 10K type strain sequencing project: providing services to taxonomists for standard genome sequencing and annotation.</title>
        <authorList>
            <consortium name="The Broad Institute Genomics Platform"/>
            <consortium name="The Broad Institute Genome Sequencing Center for Infectious Disease"/>
            <person name="Wu L."/>
            <person name="Ma J."/>
        </authorList>
    </citation>
    <scope>NUCLEOTIDE SEQUENCE [LARGE SCALE GENOMIC DNA]</scope>
    <source>
        <strain evidence="7">CGMCC 1.10188</strain>
    </source>
</reference>
<keyword evidence="3" id="KW-0949">S-adenosyl-L-methionine</keyword>
<evidence type="ECO:0000313" key="7">
    <source>
        <dbReference type="Proteomes" id="UP000603352"/>
    </source>
</evidence>
<dbReference type="Pfam" id="PF00891">
    <property type="entry name" value="Methyltransf_2"/>
    <property type="match status" value="1"/>
</dbReference>
<dbReference type="CDD" id="cd02440">
    <property type="entry name" value="AdoMet_MTases"/>
    <property type="match status" value="1"/>
</dbReference>
<organism evidence="6 7">
    <name type="scientific">Tistrella bauzanensis</name>
    <dbReference type="NCBI Taxonomy" id="657419"/>
    <lineage>
        <taxon>Bacteria</taxon>
        <taxon>Pseudomonadati</taxon>
        <taxon>Pseudomonadota</taxon>
        <taxon>Alphaproteobacteria</taxon>
        <taxon>Geminicoccales</taxon>
        <taxon>Geminicoccaceae</taxon>
        <taxon>Tistrella</taxon>
    </lineage>
</organism>
<protein>
    <submittedName>
        <fullName evidence="6">Hydroxyindole O-methyltransferase</fullName>
    </submittedName>
</protein>
<dbReference type="Gene3D" id="3.40.50.150">
    <property type="entry name" value="Vaccinia Virus protein VP39"/>
    <property type="match status" value="1"/>
</dbReference>
<dbReference type="InterPro" id="IPR016461">
    <property type="entry name" value="COMT-like"/>
</dbReference>
<keyword evidence="7" id="KW-1185">Reference proteome</keyword>
<evidence type="ECO:0000256" key="1">
    <source>
        <dbReference type="ARBA" id="ARBA00022603"/>
    </source>
</evidence>